<evidence type="ECO:0000259" key="1">
    <source>
        <dbReference type="PROSITE" id="PS50943"/>
    </source>
</evidence>
<dbReference type="PATRIC" id="fig|42253.5.peg.739"/>
<organism evidence="2 3">
    <name type="scientific">Nitrospira moscoviensis</name>
    <dbReference type="NCBI Taxonomy" id="42253"/>
    <lineage>
        <taxon>Bacteria</taxon>
        <taxon>Pseudomonadati</taxon>
        <taxon>Nitrospirota</taxon>
        <taxon>Nitrospiria</taxon>
        <taxon>Nitrospirales</taxon>
        <taxon>Nitrospiraceae</taxon>
        <taxon>Nitrospira</taxon>
    </lineage>
</organism>
<dbReference type="Gene3D" id="1.10.260.40">
    <property type="entry name" value="lambda repressor-like DNA-binding domains"/>
    <property type="match status" value="1"/>
</dbReference>
<proteinExistence type="predicted"/>
<dbReference type="Proteomes" id="UP000069205">
    <property type="component" value="Chromosome"/>
</dbReference>
<dbReference type="SUPFAM" id="SSF47413">
    <property type="entry name" value="lambda repressor-like DNA-binding domains"/>
    <property type="match status" value="1"/>
</dbReference>
<name>A0A0K2G897_NITMO</name>
<dbReference type="PROSITE" id="PS50943">
    <property type="entry name" value="HTH_CROC1"/>
    <property type="match status" value="1"/>
</dbReference>
<dbReference type="CDD" id="cd00093">
    <property type="entry name" value="HTH_XRE"/>
    <property type="match status" value="1"/>
</dbReference>
<evidence type="ECO:0000313" key="3">
    <source>
        <dbReference type="Proteomes" id="UP000069205"/>
    </source>
</evidence>
<accession>A0A0K2G897</accession>
<dbReference type="InterPro" id="IPR001387">
    <property type="entry name" value="Cro/C1-type_HTH"/>
</dbReference>
<dbReference type="GO" id="GO:0003677">
    <property type="term" value="F:DNA binding"/>
    <property type="evidence" value="ECO:0007669"/>
    <property type="project" value="InterPro"/>
</dbReference>
<gene>
    <name evidence="2" type="ORF">NITMOv2_0747</name>
</gene>
<dbReference type="STRING" id="42253.NITMOv2_0747"/>
<dbReference type="SMART" id="SM00530">
    <property type="entry name" value="HTH_XRE"/>
    <property type="match status" value="1"/>
</dbReference>
<evidence type="ECO:0000313" key="2">
    <source>
        <dbReference type="EMBL" id="ALA57183.1"/>
    </source>
</evidence>
<dbReference type="Pfam" id="PF01381">
    <property type="entry name" value="HTH_3"/>
    <property type="match status" value="1"/>
</dbReference>
<dbReference type="EMBL" id="CP011801">
    <property type="protein sequence ID" value="ALA57183.1"/>
    <property type="molecule type" value="Genomic_DNA"/>
</dbReference>
<sequence length="114" mass="12431">MERGNVRPARKRVDVSVGESVRIIRELQGLTQSELARLAGIPQSTISAIENDTINLGVERAKALARALKCHPAVLVFPGWEISQRLRSLKIATCLTCPFARSLVCSPSTLSCTM</sequence>
<reference evidence="2 3" key="1">
    <citation type="journal article" date="2015" name="Proc. Natl. Acad. Sci. U.S.A.">
        <title>Expanded metabolic versatility of ubiquitous nitrite-oxidizing bacteria from the genus Nitrospira.</title>
        <authorList>
            <person name="Koch H."/>
            <person name="Lucker S."/>
            <person name="Albertsen M."/>
            <person name="Kitzinger K."/>
            <person name="Herbold C."/>
            <person name="Spieck E."/>
            <person name="Nielsen P.H."/>
            <person name="Wagner M."/>
            <person name="Daims H."/>
        </authorList>
    </citation>
    <scope>NUCLEOTIDE SEQUENCE [LARGE SCALE GENOMIC DNA]</scope>
    <source>
        <strain evidence="2 3">NSP M-1</strain>
    </source>
</reference>
<dbReference type="AlphaFoldDB" id="A0A0K2G897"/>
<dbReference type="InterPro" id="IPR010982">
    <property type="entry name" value="Lambda_DNA-bd_dom_sf"/>
</dbReference>
<protein>
    <submittedName>
        <fullName evidence="2">HTH-type transcriptional regulator (Modular protein)</fullName>
    </submittedName>
</protein>
<keyword evidence="3" id="KW-1185">Reference proteome</keyword>
<dbReference type="KEGG" id="nmv:NITMOv2_0747"/>
<feature type="domain" description="HTH cro/C1-type" evidence="1">
    <location>
        <begin position="21"/>
        <end position="75"/>
    </location>
</feature>